<keyword evidence="2" id="KW-1185">Reference proteome</keyword>
<proteinExistence type="predicted"/>
<organism evidence="1 2">
    <name type="scientific">Knufia fluminis</name>
    <dbReference type="NCBI Taxonomy" id="191047"/>
    <lineage>
        <taxon>Eukaryota</taxon>
        <taxon>Fungi</taxon>
        <taxon>Dikarya</taxon>
        <taxon>Ascomycota</taxon>
        <taxon>Pezizomycotina</taxon>
        <taxon>Eurotiomycetes</taxon>
        <taxon>Chaetothyriomycetidae</taxon>
        <taxon>Chaetothyriales</taxon>
        <taxon>Trichomeriaceae</taxon>
        <taxon>Knufia</taxon>
    </lineage>
</organism>
<evidence type="ECO:0000313" key="1">
    <source>
        <dbReference type="EMBL" id="KAK5949098.1"/>
    </source>
</evidence>
<reference evidence="1 2" key="1">
    <citation type="submission" date="2022-12" db="EMBL/GenBank/DDBJ databases">
        <title>Genomic features and morphological characterization of a novel Knufia sp. strain isolated from spacecraft assembly facility.</title>
        <authorList>
            <person name="Teixeira M."/>
            <person name="Chander A.M."/>
            <person name="Stajich J.E."/>
            <person name="Venkateswaran K."/>
        </authorList>
    </citation>
    <scope>NUCLEOTIDE SEQUENCE [LARGE SCALE GENOMIC DNA]</scope>
    <source>
        <strain evidence="1 2">FJI-L2-BK-P2</strain>
    </source>
</reference>
<dbReference type="AlphaFoldDB" id="A0AAN8E9I4"/>
<gene>
    <name evidence="1" type="ORF">OHC33_009839</name>
</gene>
<dbReference type="Proteomes" id="UP001316803">
    <property type="component" value="Unassembled WGS sequence"/>
</dbReference>
<sequence>MSPPSFINLPPELRQNIYDYLFSGTKLTYTVSKNHYCAHAPNVIWFRQEIRARHSLVGENYPQCLNITKVSTAVRYDSLAALFRRLVLVVKTEFGEAPGCGHDYLRLPGSISEHLETVVLISDKLSDELHLPNFCAMPSLQLLVADHIAPDFEEMFVGDILAEETVPDQGYDDLAARLDCVFRSTPHWQEIAISLADCWRRKPRILFRTTYTIERPDSGPAETAYKDVLWDYQQRKVVTDVSTDTKRVLYDESPI</sequence>
<accession>A0AAN8E9I4</accession>
<dbReference type="EMBL" id="JAKLMC020000039">
    <property type="protein sequence ID" value="KAK5949098.1"/>
    <property type="molecule type" value="Genomic_DNA"/>
</dbReference>
<evidence type="ECO:0000313" key="2">
    <source>
        <dbReference type="Proteomes" id="UP001316803"/>
    </source>
</evidence>
<name>A0AAN8E9I4_9EURO</name>
<comment type="caution">
    <text evidence="1">The sequence shown here is derived from an EMBL/GenBank/DDBJ whole genome shotgun (WGS) entry which is preliminary data.</text>
</comment>
<protein>
    <submittedName>
        <fullName evidence="1">Uncharacterized protein</fullName>
    </submittedName>
</protein>